<evidence type="ECO:0000256" key="3">
    <source>
        <dbReference type="SAM" id="MobiDB-lite"/>
    </source>
</evidence>
<accession>A0A5N6RIM0</accession>
<dbReference type="Proteomes" id="UP000327013">
    <property type="component" value="Chromosome 7"/>
</dbReference>
<sequence length="493" mass="52386">MNGREGEECVKMEECKEAAVVYMWGYIPGASPEKSPILSPSPVRLPDPSGGGNSWKDVCGGGCGFAMAISESGKLITWGSADDEGQSYLTSGKHGETPEPFPLPTEASVLKAAAGWAHCVSVIETGEVYTWGWKECIPSEKILCDLLIRGNFQKDTTDKQNPLANDQVSAKDQGSNLSRGPISQVDNKSMGDEHVKRRKLSPAKQESESSTTGEDYFTVSPCLVNLGAGVRITAVAAGGRHTLVLSDMGQVWGWGYGGEGQLGLGNRVKTVASPHVIPCIEPSPSVKGNVSSSTQVSKVLGSYVKAIACGGRHSAVITDAGALLTFGWGLYGQCGQGSTNDQLRPTCVSSLSGTQVERVAAGLWHTLCITIEGCVYAFGGNQFGQLGTGADQAEDLPRLLDAPSLKSKHAKLVSCGARHSAVLTEDGQLFSWGWNKYGQPNEPFTVACLLAARPRGFYRPKQTLSSFNRWLSAKKCCLWLVAHATAGRKTPLS</sequence>
<keyword evidence="6" id="KW-1185">Reference proteome</keyword>
<dbReference type="PANTHER" id="PTHR22870">
    <property type="entry name" value="REGULATOR OF CHROMOSOME CONDENSATION"/>
    <property type="match status" value="1"/>
</dbReference>
<feature type="repeat" description="RCC1" evidence="2">
    <location>
        <begin position="249"/>
        <end position="320"/>
    </location>
</feature>
<evidence type="ECO:0000256" key="2">
    <source>
        <dbReference type="PROSITE-ProRule" id="PRU00235"/>
    </source>
</evidence>
<dbReference type="PRINTS" id="PR00633">
    <property type="entry name" value="RCCNDNSATION"/>
</dbReference>
<dbReference type="InterPro" id="IPR000408">
    <property type="entry name" value="Reg_chr_condens"/>
</dbReference>
<evidence type="ECO:0000313" key="5">
    <source>
        <dbReference type="EMBL" id="KAE8099342.1"/>
    </source>
</evidence>
<reference evidence="5 6" key="1">
    <citation type="submission" date="2019-06" db="EMBL/GenBank/DDBJ databases">
        <title>A chromosomal-level reference genome of Carpinus fangiana (Coryloideae, Betulaceae).</title>
        <authorList>
            <person name="Yang X."/>
            <person name="Wang Z."/>
            <person name="Zhang L."/>
            <person name="Hao G."/>
            <person name="Liu J."/>
            <person name="Yang Y."/>
        </authorList>
    </citation>
    <scope>NUCLEOTIDE SEQUENCE [LARGE SCALE GENOMIC DNA]</scope>
    <source>
        <strain evidence="5">Cfa_2016G</strain>
        <tissue evidence="5">Leaf</tissue>
    </source>
</reference>
<feature type="compositionally biased region" description="Polar residues" evidence="3">
    <location>
        <begin position="159"/>
        <end position="178"/>
    </location>
</feature>
<protein>
    <recommendedName>
        <fullName evidence="4">RCC1-like domain-containing protein</fullName>
    </recommendedName>
</protein>
<dbReference type="EMBL" id="CM017327">
    <property type="protein sequence ID" value="KAE8099342.1"/>
    <property type="molecule type" value="Genomic_DNA"/>
</dbReference>
<feature type="region of interest" description="Disordered" evidence="3">
    <location>
        <begin position="155"/>
        <end position="214"/>
    </location>
</feature>
<organism evidence="5 6">
    <name type="scientific">Carpinus fangiana</name>
    <dbReference type="NCBI Taxonomy" id="176857"/>
    <lineage>
        <taxon>Eukaryota</taxon>
        <taxon>Viridiplantae</taxon>
        <taxon>Streptophyta</taxon>
        <taxon>Embryophyta</taxon>
        <taxon>Tracheophyta</taxon>
        <taxon>Spermatophyta</taxon>
        <taxon>Magnoliopsida</taxon>
        <taxon>eudicotyledons</taxon>
        <taxon>Gunneridae</taxon>
        <taxon>Pentapetalae</taxon>
        <taxon>rosids</taxon>
        <taxon>fabids</taxon>
        <taxon>Fagales</taxon>
        <taxon>Betulaceae</taxon>
        <taxon>Carpinus</taxon>
    </lineage>
</organism>
<feature type="repeat" description="RCC1" evidence="2">
    <location>
        <begin position="321"/>
        <end position="372"/>
    </location>
</feature>
<proteinExistence type="predicted"/>
<dbReference type="Pfam" id="PF25390">
    <property type="entry name" value="WD40_RLD"/>
    <property type="match status" value="1"/>
</dbReference>
<name>A0A5N6RIM0_9ROSI</name>
<evidence type="ECO:0000259" key="4">
    <source>
        <dbReference type="Pfam" id="PF25390"/>
    </source>
</evidence>
<dbReference type="AlphaFoldDB" id="A0A5N6RIM0"/>
<dbReference type="PROSITE" id="PS00626">
    <property type="entry name" value="RCC1_2"/>
    <property type="match status" value="4"/>
</dbReference>
<dbReference type="PROSITE" id="PS50012">
    <property type="entry name" value="RCC1_3"/>
    <property type="match status" value="4"/>
</dbReference>
<dbReference type="InterPro" id="IPR051210">
    <property type="entry name" value="Ub_ligase/GEF_domain"/>
</dbReference>
<dbReference type="SUPFAM" id="SSF50985">
    <property type="entry name" value="RCC1/BLIP-II"/>
    <property type="match status" value="2"/>
</dbReference>
<feature type="repeat" description="RCC1" evidence="2">
    <location>
        <begin position="73"/>
        <end position="125"/>
    </location>
</feature>
<dbReference type="InterPro" id="IPR009091">
    <property type="entry name" value="RCC1/BLIP-II"/>
</dbReference>
<dbReference type="PANTHER" id="PTHR22870:SF413">
    <property type="entry name" value="REGULATOR OF CHROMOSOME CONDENSATION (RCC1) FAMILY PROTEIN"/>
    <property type="match status" value="1"/>
</dbReference>
<dbReference type="InterPro" id="IPR058923">
    <property type="entry name" value="RCC1-like_dom"/>
</dbReference>
<feature type="domain" description="RCC1-like" evidence="4">
    <location>
        <begin position="218"/>
        <end position="439"/>
    </location>
</feature>
<gene>
    <name evidence="5" type="ORF">FH972_017332</name>
</gene>
<evidence type="ECO:0000256" key="1">
    <source>
        <dbReference type="ARBA" id="ARBA00022737"/>
    </source>
</evidence>
<feature type="repeat" description="RCC1" evidence="2">
    <location>
        <begin position="373"/>
        <end position="426"/>
    </location>
</feature>
<keyword evidence="1" id="KW-0677">Repeat</keyword>
<dbReference type="Gene3D" id="2.130.10.30">
    <property type="entry name" value="Regulator of chromosome condensation 1/beta-lactamase-inhibitor protein II"/>
    <property type="match status" value="3"/>
</dbReference>
<dbReference type="OrthoDB" id="5370059at2759"/>
<evidence type="ECO:0000313" key="6">
    <source>
        <dbReference type="Proteomes" id="UP000327013"/>
    </source>
</evidence>